<keyword evidence="2" id="KW-0812">Transmembrane</keyword>
<dbReference type="AlphaFoldDB" id="F9RIF6"/>
<dbReference type="EMBL" id="AFWE01000018">
    <property type="protein sequence ID" value="EGU42488.1"/>
    <property type="molecule type" value="Genomic_DNA"/>
</dbReference>
<keyword evidence="2" id="KW-0472">Membrane</keyword>
<dbReference type="Proteomes" id="UP000004349">
    <property type="component" value="Unassembled WGS sequence"/>
</dbReference>
<feature type="transmembrane region" description="Helical" evidence="2">
    <location>
        <begin position="37"/>
        <end position="57"/>
    </location>
</feature>
<feature type="transmembrane region" description="Helical" evidence="2">
    <location>
        <begin position="77"/>
        <end position="97"/>
    </location>
</feature>
<feature type="compositionally biased region" description="Polar residues" evidence="1">
    <location>
        <begin position="1"/>
        <end position="13"/>
    </location>
</feature>
<sequence>MLNANVTGSNQKDQPPKNIQEKNTTVKDRVISIFMHLLFITRIVCFCGIGTIVQIFILLETGILTYDEYLDMKSIFFAEWVAGSVFVSLMNFMDYLFSFNRSARG</sequence>
<protein>
    <submittedName>
        <fullName evidence="3">Uncharacterized protein</fullName>
    </submittedName>
</protein>
<feature type="region of interest" description="Disordered" evidence="1">
    <location>
        <begin position="1"/>
        <end position="21"/>
    </location>
</feature>
<evidence type="ECO:0000313" key="4">
    <source>
        <dbReference type="Proteomes" id="UP000004349"/>
    </source>
</evidence>
<accession>F9RIF6</accession>
<gene>
    <name evidence="3" type="ORF">VIS19158_11843</name>
</gene>
<evidence type="ECO:0000313" key="3">
    <source>
        <dbReference type="EMBL" id="EGU42488.1"/>
    </source>
</evidence>
<reference evidence="3 4" key="1">
    <citation type="journal article" date="2012" name="Int. J. Syst. Evol. Microbiol.">
        <title>Vibrio caribbeanicus sp. nov., isolated from the marine sponge Scleritoderma cyanea.</title>
        <authorList>
            <person name="Hoffmann M."/>
            <person name="Monday S.R."/>
            <person name="Allard M.W."/>
            <person name="Strain E.A."/>
            <person name="Whittaker P."/>
            <person name="Naum M."/>
            <person name="McCarthy P.J."/>
            <person name="Lopez J.V."/>
            <person name="Fischer M."/>
            <person name="Brown E.W."/>
        </authorList>
    </citation>
    <scope>NUCLEOTIDE SEQUENCE [LARGE SCALE GENOMIC DNA]</scope>
    <source>
        <strain evidence="3 4">LMG 19158</strain>
    </source>
</reference>
<evidence type="ECO:0000256" key="2">
    <source>
        <dbReference type="SAM" id="Phobius"/>
    </source>
</evidence>
<evidence type="ECO:0000256" key="1">
    <source>
        <dbReference type="SAM" id="MobiDB-lite"/>
    </source>
</evidence>
<comment type="caution">
    <text evidence="3">The sequence shown here is derived from an EMBL/GenBank/DDBJ whole genome shotgun (WGS) entry which is preliminary data.</text>
</comment>
<name>F9RIF6_9VIBR</name>
<proteinExistence type="predicted"/>
<keyword evidence="2" id="KW-1133">Transmembrane helix</keyword>
<organism evidence="3 4">
    <name type="scientific">Vibrio scophthalmi LMG 19158</name>
    <dbReference type="NCBI Taxonomy" id="870967"/>
    <lineage>
        <taxon>Bacteria</taxon>
        <taxon>Pseudomonadati</taxon>
        <taxon>Pseudomonadota</taxon>
        <taxon>Gammaproteobacteria</taxon>
        <taxon>Vibrionales</taxon>
        <taxon>Vibrionaceae</taxon>
        <taxon>Vibrio</taxon>
    </lineage>
</organism>